<evidence type="ECO:0000313" key="3">
    <source>
        <dbReference type="Proteomes" id="UP001170481"/>
    </source>
</evidence>
<evidence type="ECO:0000259" key="1">
    <source>
        <dbReference type="Pfam" id="PF00117"/>
    </source>
</evidence>
<dbReference type="InterPro" id="IPR017926">
    <property type="entry name" value="GATASE"/>
</dbReference>
<dbReference type="EMBL" id="JAUORK010000018">
    <property type="protein sequence ID" value="MDO6673040.1"/>
    <property type="molecule type" value="Genomic_DNA"/>
</dbReference>
<sequence>MHLYFIHQGQLPDTEQDSAADTATLAHDWQSPLRLKDWLSGMGHSFNTSFPLAGEALPGTDDFHALVVLDGPQRLSSAAQPASPAEQQSLRLQRKLIRRTLNSNRPLLGIGLGARLIAEQMGAIVSSAVVPQRRWATLTRSNECPLGLPAEFEALMWHEEICGLPEDCELLASSEHTPVAGFSWDEGRVVALNFHPHMDAAATQDRLAHHPAPLEGNGVQSREALLEDPKRFDRQAALLDRLLVDWLNA</sequence>
<keyword evidence="2" id="KW-0315">Glutamine amidotransferase</keyword>
<dbReference type="SUPFAM" id="SSF52317">
    <property type="entry name" value="Class I glutamine amidotransferase-like"/>
    <property type="match status" value="1"/>
</dbReference>
<dbReference type="InterPro" id="IPR029062">
    <property type="entry name" value="Class_I_gatase-like"/>
</dbReference>
<proteinExistence type="predicted"/>
<gene>
    <name evidence="2" type="ORF">Q4535_13060</name>
</gene>
<evidence type="ECO:0000313" key="2">
    <source>
        <dbReference type="EMBL" id="MDO6673040.1"/>
    </source>
</evidence>
<protein>
    <submittedName>
        <fullName evidence="2">Type 1 glutamine amidotransferase</fullName>
    </submittedName>
</protein>
<feature type="domain" description="Glutamine amidotransferase" evidence="1">
    <location>
        <begin position="83"/>
        <end position="198"/>
    </location>
</feature>
<accession>A0AAP4WWE1</accession>
<reference evidence="2" key="1">
    <citation type="submission" date="2023-07" db="EMBL/GenBank/DDBJ databases">
        <title>Genome content predicts the carbon catabolic preferences of heterotrophic bacteria.</title>
        <authorList>
            <person name="Gralka M."/>
        </authorList>
    </citation>
    <scope>NUCLEOTIDE SEQUENCE</scope>
    <source>
        <strain evidence="2">C2R13</strain>
    </source>
</reference>
<name>A0AAP4WWE1_9GAMM</name>
<dbReference type="Gene3D" id="3.40.50.880">
    <property type="match status" value="1"/>
</dbReference>
<dbReference type="RefSeq" id="WP_303594675.1">
    <property type="nucleotide sequence ID" value="NZ_JAUORK010000018.1"/>
</dbReference>
<dbReference type="AlphaFoldDB" id="A0AAP4WWE1"/>
<dbReference type="Proteomes" id="UP001170481">
    <property type="component" value="Unassembled WGS sequence"/>
</dbReference>
<organism evidence="2 3">
    <name type="scientific">Cobetia amphilecti</name>
    <dbReference type="NCBI Taxonomy" id="1055104"/>
    <lineage>
        <taxon>Bacteria</taxon>
        <taxon>Pseudomonadati</taxon>
        <taxon>Pseudomonadota</taxon>
        <taxon>Gammaproteobacteria</taxon>
        <taxon>Oceanospirillales</taxon>
        <taxon>Halomonadaceae</taxon>
        <taxon>Cobetia</taxon>
    </lineage>
</organism>
<comment type="caution">
    <text evidence="2">The sequence shown here is derived from an EMBL/GenBank/DDBJ whole genome shotgun (WGS) entry which is preliminary data.</text>
</comment>
<dbReference type="Pfam" id="PF00117">
    <property type="entry name" value="GATase"/>
    <property type="match status" value="1"/>
</dbReference>